<sequence length="227" mass="24428">MSPKDYAKSPIELYYDWCTDMGDRDSSSTEPEDNNAAVTKGIKGDSTESLSTYLPSSSDSDEPESSDDGKSSTTKKEVTGKKPRSGPAMVTQTEDSDASCESDDTMAAGSPSTRPSFRGQERAANNGNNATGLYAPATQEMLRRASRIREIHGQGQVHDVDVQDQTFLNKTLSVIGVFAPMLIYAAGYLAGVSNAQRAQAAGNVPDRWAGAYARSFLYWVLGVEDTQ</sequence>
<evidence type="ECO:0000313" key="2">
    <source>
        <dbReference type="EMBL" id="KAK6355534.1"/>
    </source>
</evidence>
<feature type="compositionally biased region" description="Acidic residues" evidence="1">
    <location>
        <begin position="94"/>
        <end position="104"/>
    </location>
</feature>
<name>A0AAV9V7W8_9PEZI</name>
<dbReference type="EMBL" id="JAVHNQ010000002">
    <property type="protein sequence ID" value="KAK6355534.1"/>
    <property type="molecule type" value="Genomic_DNA"/>
</dbReference>
<feature type="region of interest" description="Disordered" evidence="1">
    <location>
        <begin position="19"/>
        <end position="132"/>
    </location>
</feature>
<proteinExistence type="predicted"/>
<protein>
    <submittedName>
        <fullName evidence="2">Uncharacterized protein</fullName>
    </submittedName>
</protein>
<dbReference type="Proteomes" id="UP001375240">
    <property type="component" value="Unassembled WGS sequence"/>
</dbReference>
<accession>A0AAV9V7W8</accession>
<reference evidence="2 3" key="1">
    <citation type="submission" date="2019-10" db="EMBL/GenBank/DDBJ databases">
        <authorList>
            <person name="Palmer J.M."/>
        </authorList>
    </citation>
    <scope>NUCLEOTIDE SEQUENCE [LARGE SCALE GENOMIC DNA]</scope>
    <source>
        <strain evidence="2 3">TWF696</strain>
    </source>
</reference>
<keyword evidence="3" id="KW-1185">Reference proteome</keyword>
<feature type="compositionally biased region" description="Low complexity" evidence="1">
    <location>
        <begin position="47"/>
        <end position="58"/>
    </location>
</feature>
<dbReference type="AlphaFoldDB" id="A0AAV9V7W8"/>
<evidence type="ECO:0000313" key="3">
    <source>
        <dbReference type="Proteomes" id="UP001375240"/>
    </source>
</evidence>
<evidence type="ECO:0000256" key="1">
    <source>
        <dbReference type="SAM" id="MobiDB-lite"/>
    </source>
</evidence>
<organism evidence="2 3">
    <name type="scientific">Orbilia brochopaga</name>
    <dbReference type="NCBI Taxonomy" id="3140254"/>
    <lineage>
        <taxon>Eukaryota</taxon>
        <taxon>Fungi</taxon>
        <taxon>Dikarya</taxon>
        <taxon>Ascomycota</taxon>
        <taxon>Pezizomycotina</taxon>
        <taxon>Orbiliomycetes</taxon>
        <taxon>Orbiliales</taxon>
        <taxon>Orbiliaceae</taxon>
        <taxon>Orbilia</taxon>
    </lineage>
</organism>
<feature type="compositionally biased region" description="Basic and acidic residues" evidence="1">
    <location>
        <begin position="67"/>
        <end position="80"/>
    </location>
</feature>
<comment type="caution">
    <text evidence="2">The sequence shown here is derived from an EMBL/GenBank/DDBJ whole genome shotgun (WGS) entry which is preliminary data.</text>
</comment>
<gene>
    <name evidence="2" type="ORF">TWF696_004633</name>
</gene>